<protein>
    <submittedName>
        <fullName evidence="2">Uncharacterized protein</fullName>
    </submittedName>
</protein>
<dbReference type="EMBL" id="AMZH03016857">
    <property type="protein sequence ID" value="RRT43873.1"/>
    <property type="molecule type" value="Genomic_DNA"/>
</dbReference>
<comment type="caution">
    <text evidence="2">The sequence shown here is derived from an EMBL/GenBank/DDBJ whole genome shotgun (WGS) entry which is preliminary data.</text>
</comment>
<name>A0A426XWH3_ENSVE</name>
<evidence type="ECO:0000256" key="1">
    <source>
        <dbReference type="SAM" id="MobiDB-lite"/>
    </source>
</evidence>
<organism evidence="2 3">
    <name type="scientific">Ensete ventricosum</name>
    <name type="common">Abyssinian banana</name>
    <name type="synonym">Musa ensete</name>
    <dbReference type="NCBI Taxonomy" id="4639"/>
    <lineage>
        <taxon>Eukaryota</taxon>
        <taxon>Viridiplantae</taxon>
        <taxon>Streptophyta</taxon>
        <taxon>Embryophyta</taxon>
        <taxon>Tracheophyta</taxon>
        <taxon>Spermatophyta</taxon>
        <taxon>Magnoliopsida</taxon>
        <taxon>Liliopsida</taxon>
        <taxon>Zingiberales</taxon>
        <taxon>Musaceae</taxon>
        <taxon>Ensete</taxon>
    </lineage>
</organism>
<feature type="region of interest" description="Disordered" evidence="1">
    <location>
        <begin position="14"/>
        <end position="67"/>
    </location>
</feature>
<gene>
    <name evidence="2" type="ORF">B296_00047097</name>
</gene>
<feature type="non-terminal residue" evidence="2">
    <location>
        <position position="67"/>
    </location>
</feature>
<feature type="compositionally biased region" description="Basic and acidic residues" evidence="1">
    <location>
        <begin position="30"/>
        <end position="45"/>
    </location>
</feature>
<reference evidence="2 3" key="1">
    <citation type="journal article" date="2014" name="Agronomy (Basel)">
        <title>A Draft Genome Sequence for Ensete ventricosum, the Drought-Tolerant Tree Against Hunger.</title>
        <authorList>
            <person name="Harrison J."/>
            <person name="Moore K.A."/>
            <person name="Paszkiewicz K."/>
            <person name="Jones T."/>
            <person name="Grant M."/>
            <person name="Ambacheew D."/>
            <person name="Muzemil S."/>
            <person name="Studholme D.J."/>
        </authorList>
    </citation>
    <scope>NUCLEOTIDE SEQUENCE [LARGE SCALE GENOMIC DNA]</scope>
</reference>
<evidence type="ECO:0000313" key="2">
    <source>
        <dbReference type="EMBL" id="RRT43873.1"/>
    </source>
</evidence>
<evidence type="ECO:0000313" key="3">
    <source>
        <dbReference type="Proteomes" id="UP000287651"/>
    </source>
</evidence>
<dbReference type="AlphaFoldDB" id="A0A426XWH3"/>
<proteinExistence type="predicted"/>
<sequence length="67" mass="6993">MNGVDLCSHREWRRGGSVRASEGAVGPGNKWERRAMIRGTERDGTRGATGEASRDTPRAAGPGGVAG</sequence>
<dbReference type="Proteomes" id="UP000287651">
    <property type="component" value="Unassembled WGS sequence"/>
</dbReference>
<accession>A0A426XWH3</accession>